<name>A0ABQ3BCU7_9GAMM</name>
<dbReference type="RefSeq" id="WP_189420358.1">
    <property type="nucleotide sequence ID" value="NZ_BMYZ01000003.1"/>
</dbReference>
<keyword evidence="2" id="KW-1185">Reference proteome</keyword>
<comment type="caution">
    <text evidence="1">The sequence shown here is derived from an EMBL/GenBank/DDBJ whole genome shotgun (WGS) entry which is preliminary data.</text>
</comment>
<dbReference type="Proteomes" id="UP000619761">
    <property type="component" value="Unassembled WGS sequence"/>
</dbReference>
<gene>
    <name evidence="1" type="ORF">GCM10011613_31600</name>
</gene>
<evidence type="ECO:0000313" key="1">
    <source>
        <dbReference type="EMBL" id="GGY84353.1"/>
    </source>
</evidence>
<organism evidence="1 2">
    <name type="scientific">Cellvibrio zantedeschiae</name>
    <dbReference type="NCBI Taxonomy" id="1237077"/>
    <lineage>
        <taxon>Bacteria</taxon>
        <taxon>Pseudomonadati</taxon>
        <taxon>Pseudomonadota</taxon>
        <taxon>Gammaproteobacteria</taxon>
        <taxon>Cellvibrionales</taxon>
        <taxon>Cellvibrionaceae</taxon>
        <taxon>Cellvibrio</taxon>
    </lineage>
</organism>
<accession>A0ABQ3BCU7</accession>
<dbReference type="InterPro" id="IPR010836">
    <property type="entry name" value="SapC"/>
</dbReference>
<reference evidence="2" key="1">
    <citation type="journal article" date="2019" name="Int. J. Syst. Evol. Microbiol.">
        <title>The Global Catalogue of Microorganisms (GCM) 10K type strain sequencing project: providing services to taxonomists for standard genome sequencing and annotation.</title>
        <authorList>
            <consortium name="The Broad Institute Genomics Platform"/>
            <consortium name="The Broad Institute Genome Sequencing Center for Infectious Disease"/>
            <person name="Wu L."/>
            <person name="Ma J."/>
        </authorList>
    </citation>
    <scope>NUCLEOTIDE SEQUENCE [LARGE SCALE GENOMIC DNA]</scope>
    <source>
        <strain evidence="2">KCTC 32239</strain>
    </source>
</reference>
<sequence>MARFELLSADQHQDLRLIAQGETPHFTSVITSEFFEAANSLPIMLTKNSETGEFFAVVILSMKSGEPPIKNLAQRGGFVPLSLQCQGFYISDQQIAIDRDNPRFSSTEGEALFTASRQPAECLRKVQHTLGKLHIGQEQNQAFIKAMTENQLIEPVDLDFSFEKGERISLKGLYSISLDSLHQLDDAKVIEFFRSGYMQLAYLVAGSLKQFNSLAHMRNQALLSKTETT</sequence>
<protein>
    <recommendedName>
        <fullName evidence="3">Multidrug transporter</fullName>
    </recommendedName>
</protein>
<evidence type="ECO:0000313" key="2">
    <source>
        <dbReference type="Proteomes" id="UP000619761"/>
    </source>
</evidence>
<proteinExistence type="predicted"/>
<dbReference type="Pfam" id="PF07277">
    <property type="entry name" value="SapC"/>
    <property type="match status" value="1"/>
</dbReference>
<dbReference type="EMBL" id="BMYZ01000003">
    <property type="protein sequence ID" value="GGY84353.1"/>
    <property type="molecule type" value="Genomic_DNA"/>
</dbReference>
<evidence type="ECO:0008006" key="3">
    <source>
        <dbReference type="Google" id="ProtNLM"/>
    </source>
</evidence>